<organism evidence="3 4">
    <name type="scientific">Xanthomonas graminis pv. poae</name>
    <dbReference type="NCBI Taxonomy" id="227946"/>
    <lineage>
        <taxon>Bacteria</taxon>
        <taxon>Pseudomonadati</taxon>
        <taxon>Pseudomonadota</taxon>
        <taxon>Gammaproteobacteria</taxon>
        <taxon>Lysobacterales</taxon>
        <taxon>Lysobacteraceae</taxon>
        <taxon>Xanthomonas</taxon>
        <taxon>Xanthomonas translucens group</taxon>
        <taxon>Xanthomonas graminis</taxon>
    </lineage>
</organism>
<proteinExistence type="predicted"/>
<gene>
    <name evidence="3" type="ORF">XTPLMG728_1579</name>
</gene>
<evidence type="ECO:0000256" key="1">
    <source>
        <dbReference type="SAM" id="MobiDB-lite"/>
    </source>
</evidence>
<evidence type="ECO:0000313" key="3">
    <source>
        <dbReference type="EMBL" id="CTP87497.1"/>
    </source>
</evidence>
<dbReference type="RefSeq" id="WP_053840690.1">
    <property type="nucleotide sequence ID" value="NZ_CP076250.1"/>
</dbReference>
<evidence type="ECO:0000256" key="2">
    <source>
        <dbReference type="SAM" id="SignalP"/>
    </source>
</evidence>
<reference evidence="3 4" key="1">
    <citation type="submission" date="2015-07" db="EMBL/GenBank/DDBJ databases">
        <authorList>
            <person name="Noorani M."/>
        </authorList>
    </citation>
    <scope>NUCLEOTIDE SEQUENCE [LARGE SCALE GENOMIC DNA]</scope>
    <source>
        <strain evidence="3">LMG728</strain>
    </source>
</reference>
<dbReference type="EMBL" id="CXOK01000040">
    <property type="protein sequence ID" value="CTP87497.1"/>
    <property type="molecule type" value="Genomic_DNA"/>
</dbReference>
<keyword evidence="2" id="KW-0732">Signal</keyword>
<protein>
    <submittedName>
        <fullName evidence="3">Putative secreted protein</fullName>
    </submittedName>
</protein>
<feature type="compositionally biased region" description="Low complexity" evidence="1">
    <location>
        <begin position="188"/>
        <end position="211"/>
    </location>
</feature>
<feature type="region of interest" description="Disordered" evidence="1">
    <location>
        <begin position="188"/>
        <end position="217"/>
    </location>
</feature>
<sequence>MLHSNLTLWRRGAALLVLAAVAIAAIPCAQASTQDAALPSAEPAAPAPPAAPMPPHHAAGAQRMAIRSSVTTVSNDRRTASVLFEQGDTNVYGSSGDLREARRARRGEETLWWIRKDGKRYVVRDAATIGQVKAAYAPFQALARQQGELGAQQGQLGQRQGELGEQQGAIAQRQAGVAVEQARAASAQARRAASGDQAASAAAPRTDAAQADYPQQMQAVAKRQSTLAEQQAGFARQQAALAQRQQLANAALQRDIERIVQQAIAQGVAQPLAQ</sequence>
<feature type="region of interest" description="Disordered" evidence="1">
    <location>
        <begin position="37"/>
        <end position="60"/>
    </location>
</feature>
<feature type="signal peptide" evidence="2">
    <location>
        <begin position="1"/>
        <end position="31"/>
    </location>
</feature>
<dbReference type="AlphaFoldDB" id="A0A0K2ZR98"/>
<accession>A0A0K2ZR98</accession>
<dbReference type="Proteomes" id="UP000041247">
    <property type="component" value="Unassembled WGS sequence"/>
</dbReference>
<name>A0A0K2ZR98_9XANT</name>
<feature type="compositionally biased region" description="Pro residues" evidence="1">
    <location>
        <begin position="45"/>
        <end position="55"/>
    </location>
</feature>
<feature type="chain" id="PRO_5005492980" evidence="2">
    <location>
        <begin position="32"/>
        <end position="274"/>
    </location>
</feature>
<evidence type="ECO:0000313" key="4">
    <source>
        <dbReference type="Proteomes" id="UP000041247"/>
    </source>
</evidence>